<reference evidence="6" key="1">
    <citation type="submission" date="2025-08" db="UniProtKB">
        <authorList>
            <consortium name="RefSeq"/>
        </authorList>
    </citation>
    <scope>IDENTIFICATION</scope>
</reference>
<accession>A0ABM1W0V0</accession>
<protein>
    <submittedName>
        <fullName evidence="6">von Willebrand factor D and EGF domain-containing protein-like</fullName>
    </submittedName>
</protein>
<evidence type="ECO:0000256" key="2">
    <source>
        <dbReference type="ARBA" id="ARBA00023180"/>
    </source>
</evidence>
<proteinExistence type="predicted"/>
<gene>
    <name evidence="6" type="primary">LOC106013129</name>
</gene>
<evidence type="ECO:0000256" key="1">
    <source>
        <dbReference type="ARBA" id="ARBA00023157"/>
    </source>
</evidence>
<dbReference type="SMART" id="SM00216">
    <property type="entry name" value="VWD"/>
    <property type="match status" value="1"/>
</dbReference>
<keyword evidence="2" id="KW-0325">Glycoprotein</keyword>
<dbReference type="Pfam" id="PF00094">
    <property type="entry name" value="VWD"/>
    <property type="match status" value="1"/>
</dbReference>
<dbReference type="PROSITE" id="PS51233">
    <property type="entry name" value="VWFD"/>
    <property type="match status" value="1"/>
</dbReference>
<dbReference type="RefSeq" id="XP_035828293.1">
    <property type="nucleotide sequence ID" value="XM_035972400.1"/>
</dbReference>
<keyword evidence="1" id="KW-1015">Disulfide bond</keyword>
<feature type="domain" description="VWFD" evidence="4">
    <location>
        <begin position="162"/>
        <end position="373"/>
    </location>
</feature>
<evidence type="ECO:0000256" key="3">
    <source>
        <dbReference type="SAM" id="MobiDB-lite"/>
    </source>
</evidence>
<keyword evidence="5" id="KW-1185">Reference proteome</keyword>
<organism evidence="5 6">
    <name type="scientific">Aplysia californica</name>
    <name type="common">California sea hare</name>
    <dbReference type="NCBI Taxonomy" id="6500"/>
    <lineage>
        <taxon>Eukaryota</taxon>
        <taxon>Metazoa</taxon>
        <taxon>Spiralia</taxon>
        <taxon>Lophotrochozoa</taxon>
        <taxon>Mollusca</taxon>
        <taxon>Gastropoda</taxon>
        <taxon>Heterobranchia</taxon>
        <taxon>Euthyneura</taxon>
        <taxon>Tectipleura</taxon>
        <taxon>Aplysiida</taxon>
        <taxon>Aplysioidea</taxon>
        <taxon>Aplysiidae</taxon>
        <taxon>Aplysia</taxon>
    </lineage>
</organism>
<sequence>MDVPSYNPTFTHDVQMEVSANRRHVFVSQSQVLKRGMTQLSFPVPLSVLRNHMNEVPVVCEVSDPIACCVTLNLRVSGAPSNLAVGTNCHYEMCGSHWDPRTQSATVEIPVIASRDDIDDGQQVVWINFWKLDPAGEGPYHQVWKDVPIPRVQVIVKDAVPGVCTVSGDPHVRAFERPDKYTFFDVGDYVLYQNPNEQVEVHGRTFPCGRNGQISCLCGVVVRDGDDMVEASMCESREGHDVSKRLQLRHPNDHHQHSPTRQRSSGLRLQVPVEGLLEGTKVYQSPRGDRVLIKLPSGASVSLYKPKLSLSMKLTVPPSHKGRGNNRGLCGTFDGNSTNDLMGSDDVIDTCKGSRCRPHAFVDSWKLQGNETLFNNRPKTSANALPLSQGGQQAPPNRQQTKERVYCGCYEGTSAQLSGALSNLTTAVPAIQCSGDADKPVEKTDCAETKLGEVLLGKKINYFPITITASKVNLPFHAIEVHCSV</sequence>
<dbReference type="GeneID" id="106013129"/>
<feature type="compositionally biased region" description="Polar residues" evidence="3">
    <location>
        <begin position="389"/>
        <end position="398"/>
    </location>
</feature>
<dbReference type="InterPro" id="IPR050780">
    <property type="entry name" value="Mucin_vWF_Thrombospondin_sf"/>
</dbReference>
<evidence type="ECO:0000259" key="4">
    <source>
        <dbReference type="PROSITE" id="PS51233"/>
    </source>
</evidence>
<dbReference type="InterPro" id="IPR001846">
    <property type="entry name" value="VWF_type-D"/>
</dbReference>
<evidence type="ECO:0000313" key="5">
    <source>
        <dbReference type="Proteomes" id="UP000694888"/>
    </source>
</evidence>
<dbReference type="Proteomes" id="UP000694888">
    <property type="component" value="Unplaced"/>
</dbReference>
<feature type="region of interest" description="Disordered" evidence="3">
    <location>
        <begin position="375"/>
        <end position="398"/>
    </location>
</feature>
<evidence type="ECO:0000313" key="6">
    <source>
        <dbReference type="RefSeq" id="XP_035828293.1"/>
    </source>
</evidence>
<name>A0ABM1W0V0_APLCA</name>
<dbReference type="PANTHER" id="PTHR11339">
    <property type="entry name" value="EXTRACELLULAR MATRIX GLYCOPROTEIN RELATED"/>
    <property type="match status" value="1"/>
</dbReference>